<organism evidence="2 3">
    <name type="scientific">Candidatus Phocaeicola excrementipullorum</name>
    <dbReference type="NCBI Taxonomy" id="2838731"/>
    <lineage>
        <taxon>Bacteria</taxon>
        <taxon>Pseudomonadati</taxon>
        <taxon>Bacteroidota</taxon>
        <taxon>Bacteroidia</taxon>
        <taxon>Bacteroidales</taxon>
        <taxon>Bacteroidaceae</taxon>
        <taxon>Phocaeicola</taxon>
    </lineage>
</organism>
<name>A0A948TPI0_9BACT</name>
<proteinExistence type="predicted"/>
<accession>A0A948TPI0</accession>
<reference evidence="2" key="1">
    <citation type="journal article" date="2021" name="PeerJ">
        <title>Extensive microbial diversity within the chicken gut microbiome revealed by metagenomics and culture.</title>
        <authorList>
            <person name="Gilroy R."/>
            <person name="Ravi A."/>
            <person name="Getino M."/>
            <person name="Pursley I."/>
            <person name="Horton D.L."/>
            <person name="Alikhan N.F."/>
            <person name="Baker D."/>
            <person name="Gharbi K."/>
            <person name="Hall N."/>
            <person name="Watson M."/>
            <person name="Adriaenssens E.M."/>
            <person name="Foster-Nyarko E."/>
            <person name="Jarju S."/>
            <person name="Secka A."/>
            <person name="Antonio M."/>
            <person name="Oren A."/>
            <person name="Chaudhuri R.R."/>
            <person name="La Ragione R."/>
            <person name="Hildebrand F."/>
            <person name="Pallen M.J."/>
        </authorList>
    </citation>
    <scope>NUCLEOTIDE SEQUENCE</scope>
    <source>
        <strain evidence="2">8470</strain>
    </source>
</reference>
<reference evidence="2" key="2">
    <citation type="submission" date="2021-04" db="EMBL/GenBank/DDBJ databases">
        <authorList>
            <person name="Gilroy R."/>
        </authorList>
    </citation>
    <scope>NUCLEOTIDE SEQUENCE</scope>
    <source>
        <strain evidence="2">8470</strain>
    </source>
</reference>
<gene>
    <name evidence="2" type="ORF">H9928_12320</name>
</gene>
<evidence type="ECO:0000256" key="1">
    <source>
        <dbReference type="SAM" id="SignalP"/>
    </source>
</evidence>
<feature type="signal peptide" evidence="1">
    <location>
        <begin position="1"/>
        <end position="24"/>
    </location>
</feature>
<dbReference type="AlphaFoldDB" id="A0A948TPI0"/>
<dbReference type="Proteomes" id="UP000784286">
    <property type="component" value="Unassembled WGS sequence"/>
</dbReference>
<evidence type="ECO:0000313" key="3">
    <source>
        <dbReference type="Proteomes" id="UP000784286"/>
    </source>
</evidence>
<comment type="caution">
    <text evidence="2">The sequence shown here is derived from an EMBL/GenBank/DDBJ whole genome shotgun (WGS) entry which is preliminary data.</text>
</comment>
<feature type="chain" id="PRO_5036725852" evidence="1">
    <location>
        <begin position="25"/>
        <end position="366"/>
    </location>
</feature>
<keyword evidence="1" id="KW-0732">Signal</keyword>
<dbReference type="PROSITE" id="PS51257">
    <property type="entry name" value="PROKAR_LIPOPROTEIN"/>
    <property type="match status" value="1"/>
</dbReference>
<dbReference type="EMBL" id="JAHLFJ010000111">
    <property type="protein sequence ID" value="MBU3857297.1"/>
    <property type="molecule type" value="Genomic_DNA"/>
</dbReference>
<sequence>MRYRSLQYSVRMVVAAWAALSVMACSSKDALESAGAGTDLIVCFTGAERLDRMSGAFTRESDGGGIPLEYRQVSIELTDAHGVRTFSTIDGTLPSSDILTLPDNLSPEEMLDEGFRITGVDNPQKLTVSINGGIEAPMSLTSTLVNAGLAVPLYAEVTRFDYTEDNDGHPVCVLMVTPKHRMARLEFAGVSIEGTNPSYTGLVLQGAFLNNVLPAEQPAVPLHFDGWNEGMLTGLPMSGGAADHSTGFAFNIFPTYTQTPEGWAADVVERWRQKEGAVSRWVPSLTLVFKAKRTDTGKEQVLYAVVTSYTERNGELIDMFEPGCIYRFGTVTVDVAKNLLVRVEPVSSGGSRGVALSGTDLWICRR</sequence>
<evidence type="ECO:0000313" key="2">
    <source>
        <dbReference type="EMBL" id="MBU3857297.1"/>
    </source>
</evidence>
<protein>
    <submittedName>
        <fullName evidence="2">Uncharacterized protein</fullName>
    </submittedName>
</protein>